<feature type="region of interest" description="Disordered" evidence="1">
    <location>
        <begin position="1"/>
        <end position="50"/>
    </location>
</feature>
<keyword evidence="4" id="KW-1185">Reference proteome</keyword>
<feature type="compositionally biased region" description="Pro residues" evidence="1">
    <location>
        <begin position="17"/>
        <end position="50"/>
    </location>
</feature>
<evidence type="ECO:0000256" key="1">
    <source>
        <dbReference type="SAM" id="MobiDB-lite"/>
    </source>
</evidence>
<proteinExistence type="predicted"/>
<feature type="compositionally biased region" description="Low complexity" evidence="1">
    <location>
        <begin position="92"/>
        <end position="106"/>
    </location>
</feature>
<dbReference type="Proteomes" id="UP001597402">
    <property type="component" value="Unassembled WGS sequence"/>
</dbReference>
<dbReference type="EMBL" id="JBHUHP010000016">
    <property type="protein sequence ID" value="MFD2093030.1"/>
    <property type="molecule type" value="Genomic_DNA"/>
</dbReference>
<dbReference type="RefSeq" id="WP_376878074.1">
    <property type="nucleotide sequence ID" value="NZ_JBHUHP010000016.1"/>
</dbReference>
<organism evidence="3 4">
    <name type="scientific">Blastococcus deserti</name>
    <dbReference type="NCBI Taxonomy" id="2259033"/>
    <lineage>
        <taxon>Bacteria</taxon>
        <taxon>Bacillati</taxon>
        <taxon>Actinomycetota</taxon>
        <taxon>Actinomycetes</taxon>
        <taxon>Geodermatophilales</taxon>
        <taxon>Geodermatophilaceae</taxon>
        <taxon>Blastococcus</taxon>
    </lineage>
</organism>
<feature type="region of interest" description="Disordered" evidence="1">
    <location>
        <begin position="87"/>
        <end position="131"/>
    </location>
</feature>
<accession>A0ABW4XC81</accession>
<sequence length="241" mass="24611">MTQPPGPYGDPYGRPDPYGPPAPPAQPGPYGPPNPYAHPGPYGPPPQAPPPPQGNLLPWLILGAAVLLSGIGVLLVLLLGGGDRASDDRNDATAASSSSASPPTSAEPEREPVGDLPGGAQVAEPTVSAGGAFPGSDGVALTWVKAMAEGDFQTAYDLSCVEVQQAATAAAAGGDPAYELARYFYEQTLGGVGFTEGTFDSIQYDDVTGTDIGAFTLALDNGETFTLLVYVQEDLTVCDFA</sequence>
<feature type="transmembrane region" description="Helical" evidence="2">
    <location>
        <begin position="56"/>
        <end position="79"/>
    </location>
</feature>
<gene>
    <name evidence="3" type="ORF">ACFSHS_15760</name>
</gene>
<reference evidence="4" key="1">
    <citation type="journal article" date="2019" name="Int. J. Syst. Evol. Microbiol.">
        <title>The Global Catalogue of Microorganisms (GCM) 10K type strain sequencing project: providing services to taxonomists for standard genome sequencing and annotation.</title>
        <authorList>
            <consortium name="The Broad Institute Genomics Platform"/>
            <consortium name="The Broad Institute Genome Sequencing Center for Infectious Disease"/>
            <person name="Wu L."/>
            <person name="Ma J."/>
        </authorList>
    </citation>
    <scope>NUCLEOTIDE SEQUENCE [LARGE SCALE GENOMIC DNA]</scope>
    <source>
        <strain evidence="4">JCM 3338</strain>
    </source>
</reference>
<keyword evidence="2" id="KW-0472">Membrane</keyword>
<protein>
    <submittedName>
        <fullName evidence="3">Uncharacterized protein</fullName>
    </submittedName>
</protein>
<name>A0ABW4XC81_9ACTN</name>
<keyword evidence="2" id="KW-0812">Transmembrane</keyword>
<evidence type="ECO:0000256" key="2">
    <source>
        <dbReference type="SAM" id="Phobius"/>
    </source>
</evidence>
<comment type="caution">
    <text evidence="3">The sequence shown here is derived from an EMBL/GenBank/DDBJ whole genome shotgun (WGS) entry which is preliminary data.</text>
</comment>
<evidence type="ECO:0000313" key="4">
    <source>
        <dbReference type="Proteomes" id="UP001597402"/>
    </source>
</evidence>
<evidence type="ECO:0000313" key="3">
    <source>
        <dbReference type="EMBL" id="MFD2093030.1"/>
    </source>
</evidence>
<keyword evidence="2" id="KW-1133">Transmembrane helix</keyword>